<protein>
    <submittedName>
        <fullName evidence="2">PilZ domain-containing protein</fullName>
    </submittedName>
</protein>
<reference evidence="2" key="1">
    <citation type="submission" date="2021-11" db="EMBL/GenBank/DDBJ databases">
        <title>Streptomyces corallinus and Kineosporia corallina sp. nov., two new coral-derived marine actinobacteria.</title>
        <authorList>
            <person name="Buangrab K."/>
            <person name="Sutthacheep M."/>
            <person name="Yeemin T."/>
            <person name="Harunari E."/>
            <person name="Igarashi Y."/>
            <person name="Sripreechasak P."/>
            <person name="Kanchanasin P."/>
            <person name="Tanasupawat S."/>
            <person name="Phongsopitanun W."/>
        </authorList>
    </citation>
    <scope>NUCLEOTIDE SEQUENCE</scope>
    <source>
        <strain evidence="2">JCM 31032</strain>
    </source>
</reference>
<name>A0A9X1STV7_9ACTN</name>
<feature type="domain" description="PilZ" evidence="1">
    <location>
        <begin position="149"/>
        <end position="224"/>
    </location>
</feature>
<dbReference type="EMBL" id="JAJOMB010000007">
    <property type="protein sequence ID" value="MCD5312309.1"/>
    <property type="molecule type" value="Genomic_DNA"/>
</dbReference>
<organism evidence="2 3">
    <name type="scientific">Kineosporia babensis</name>
    <dbReference type="NCBI Taxonomy" id="499548"/>
    <lineage>
        <taxon>Bacteria</taxon>
        <taxon>Bacillati</taxon>
        <taxon>Actinomycetota</taxon>
        <taxon>Actinomycetes</taxon>
        <taxon>Kineosporiales</taxon>
        <taxon>Kineosporiaceae</taxon>
        <taxon>Kineosporia</taxon>
    </lineage>
</organism>
<dbReference type="InterPro" id="IPR009875">
    <property type="entry name" value="PilZ_domain"/>
</dbReference>
<gene>
    <name evidence="2" type="ORF">LR394_15485</name>
</gene>
<evidence type="ECO:0000313" key="2">
    <source>
        <dbReference type="EMBL" id="MCD5312309.1"/>
    </source>
</evidence>
<dbReference type="Gene3D" id="2.40.10.220">
    <property type="entry name" value="predicted glycosyltransferase like domains"/>
    <property type="match status" value="1"/>
</dbReference>
<dbReference type="AlphaFoldDB" id="A0A9X1STV7"/>
<evidence type="ECO:0000313" key="3">
    <source>
        <dbReference type="Proteomes" id="UP001138997"/>
    </source>
</evidence>
<dbReference type="Proteomes" id="UP001138997">
    <property type="component" value="Unassembled WGS sequence"/>
</dbReference>
<dbReference type="RefSeq" id="WP_231442385.1">
    <property type="nucleotide sequence ID" value="NZ_JAJOMB010000007.1"/>
</dbReference>
<comment type="caution">
    <text evidence="2">The sequence shown here is derived from an EMBL/GenBank/DDBJ whole genome shotgun (WGS) entry which is preliminary data.</text>
</comment>
<dbReference type="GO" id="GO:0035438">
    <property type="term" value="F:cyclic-di-GMP binding"/>
    <property type="evidence" value="ECO:0007669"/>
    <property type="project" value="InterPro"/>
</dbReference>
<sequence length="234" mass="24825">MRSIARGSRLVAGSGEVTVTMRSLRTVELSGTGWAIPVIADLAALQASGLSGRTVAVDVSTEAGPVQLEVEIVATSGDFMLRAPQVRPSQAIHPAALSGQRRENVRGPVRLEFRGAVLDARAATPRGRRRHGPGYLAAMGPGEGAQADLVGATTSVSAGGVCVDLEYTVPLAENMPLYGEMTLPNGDLVPALMVVREQTPKGFRAEFTDISPIDSERLVRLVFQRERSELAGRR</sequence>
<accession>A0A9X1STV7</accession>
<dbReference type="Pfam" id="PF07238">
    <property type="entry name" value="PilZ"/>
    <property type="match status" value="1"/>
</dbReference>
<proteinExistence type="predicted"/>
<keyword evidence="3" id="KW-1185">Reference proteome</keyword>
<evidence type="ECO:0000259" key="1">
    <source>
        <dbReference type="Pfam" id="PF07238"/>
    </source>
</evidence>